<evidence type="ECO:0000256" key="3">
    <source>
        <dbReference type="RuleBase" id="RU003718"/>
    </source>
</evidence>
<keyword evidence="5" id="KW-1185">Reference proteome</keyword>
<dbReference type="CDD" id="cd03784">
    <property type="entry name" value="GT1_Gtf-like"/>
    <property type="match status" value="1"/>
</dbReference>
<dbReference type="PANTHER" id="PTHR48045:SF34">
    <property type="entry name" value="ISOFLAVONE 7-O-GLUCOSYLTRANSFERASE 1-LIKE"/>
    <property type="match status" value="1"/>
</dbReference>
<dbReference type="Gene3D" id="3.40.50.2000">
    <property type="entry name" value="Glycogen Phosphorylase B"/>
    <property type="match status" value="3"/>
</dbReference>
<comment type="similarity">
    <text evidence="1 3">Belongs to the UDP-glycosyltransferase family.</text>
</comment>
<dbReference type="InterPro" id="IPR035595">
    <property type="entry name" value="UDP_glycos_trans_CS"/>
</dbReference>
<organism evidence="4 5">
    <name type="scientific">Escallonia herrerae</name>
    <dbReference type="NCBI Taxonomy" id="1293975"/>
    <lineage>
        <taxon>Eukaryota</taxon>
        <taxon>Viridiplantae</taxon>
        <taxon>Streptophyta</taxon>
        <taxon>Embryophyta</taxon>
        <taxon>Tracheophyta</taxon>
        <taxon>Spermatophyta</taxon>
        <taxon>Magnoliopsida</taxon>
        <taxon>eudicotyledons</taxon>
        <taxon>Gunneridae</taxon>
        <taxon>Pentapetalae</taxon>
        <taxon>asterids</taxon>
        <taxon>campanulids</taxon>
        <taxon>Escalloniales</taxon>
        <taxon>Escalloniaceae</taxon>
        <taxon>Escallonia</taxon>
    </lineage>
</organism>
<comment type="caution">
    <text evidence="4">The sequence shown here is derived from an EMBL/GenBank/DDBJ whole genome shotgun (WGS) entry which is preliminary data.</text>
</comment>
<dbReference type="AlphaFoldDB" id="A0AA88VZJ8"/>
<evidence type="ECO:0000256" key="1">
    <source>
        <dbReference type="ARBA" id="ARBA00009995"/>
    </source>
</evidence>
<reference evidence="4" key="1">
    <citation type="submission" date="2022-12" db="EMBL/GenBank/DDBJ databases">
        <title>Draft genome assemblies for two species of Escallonia (Escalloniales).</title>
        <authorList>
            <person name="Chanderbali A."/>
            <person name="Dervinis C."/>
            <person name="Anghel I."/>
            <person name="Soltis D."/>
            <person name="Soltis P."/>
            <person name="Zapata F."/>
        </authorList>
    </citation>
    <scope>NUCLEOTIDE SEQUENCE</scope>
    <source>
        <strain evidence="4">UCBG64.0493</strain>
        <tissue evidence="4">Leaf</tissue>
    </source>
</reference>
<dbReference type="Proteomes" id="UP001188597">
    <property type="component" value="Unassembled WGS sequence"/>
</dbReference>
<dbReference type="SUPFAM" id="SSF53756">
    <property type="entry name" value="UDP-Glycosyltransferase/glycogen phosphorylase"/>
    <property type="match status" value="1"/>
</dbReference>
<dbReference type="GO" id="GO:0008194">
    <property type="term" value="F:UDP-glycosyltransferase activity"/>
    <property type="evidence" value="ECO:0007669"/>
    <property type="project" value="InterPro"/>
</dbReference>
<accession>A0AA88VZJ8</accession>
<evidence type="ECO:0000256" key="2">
    <source>
        <dbReference type="ARBA" id="ARBA00022679"/>
    </source>
</evidence>
<name>A0AA88VZJ8_9ASTE</name>
<dbReference type="PANTHER" id="PTHR48045">
    <property type="entry name" value="UDP-GLYCOSYLTRANSFERASE 72B1"/>
    <property type="match status" value="1"/>
</dbReference>
<protein>
    <submittedName>
        <fullName evidence="4">Uncharacterized protein</fullName>
    </submittedName>
</protein>
<gene>
    <name evidence="4" type="ORF">RJ639_007008</name>
</gene>
<dbReference type="Pfam" id="PF00201">
    <property type="entry name" value="UDPGT"/>
    <property type="match status" value="1"/>
</dbReference>
<sequence length="186" mass="20263">MDTFEELEDAVTQNMSKICQIRPIGLLLKKPIPSTSGVSDSDCIEWLDSKALSSVVYVCFGSIVQLKQQQKTYKDSGVLPEGFLGKAGDQGKLVEWSPQEQVLAHPSVACFVTHCGWNSTMEALSSGVPVVAFPQFGDQVTNAKLLVDVFKVGVCMCRSGEVENRIVSRSELEQCLREVTSSSKAV</sequence>
<keyword evidence="3" id="KW-0328">Glycosyltransferase</keyword>
<proteinExistence type="inferred from homology"/>
<evidence type="ECO:0000313" key="5">
    <source>
        <dbReference type="Proteomes" id="UP001188597"/>
    </source>
</evidence>
<dbReference type="EMBL" id="JAVXUP010001027">
    <property type="protein sequence ID" value="KAK3017077.1"/>
    <property type="molecule type" value="Genomic_DNA"/>
</dbReference>
<dbReference type="PROSITE" id="PS00375">
    <property type="entry name" value="UDPGT"/>
    <property type="match status" value="1"/>
</dbReference>
<keyword evidence="2 3" id="KW-0808">Transferase</keyword>
<evidence type="ECO:0000313" key="4">
    <source>
        <dbReference type="EMBL" id="KAK3017077.1"/>
    </source>
</evidence>
<dbReference type="InterPro" id="IPR002213">
    <property type="entry name" value="UDP_glucos_trans"/>
</dbReference>